<keyword evidence="2" id="KW-1185">Reference proteome</keyword>
<evidence type="ECO:0000313" key="1">
    <source>
        <dbReference type="EMBL" id="KAG5545219.1"/>
    </source>
</evidence>
<evidence type="ECO:0000313" key="2">
    <source>
        <dbReference type="Proteomes" id="UP000823749"/>
    </source>
</evidence>
<name>A0AAV6JYL6_9ERIC</name>
<dbReference type="AlphaFoldDB" id="A0AAV6JYL6"/>
<reference evidence="1 2" key="1">
    <citation type="submission" date="2020-08" db="EMBL/GenBank/DDBJ databases">
        <title>Plant Genome Project.</title>
        <authorList>
            <person name="Zhang R.-G."/>
        </authorList>
    </citation>
    <scope>NUCLEOTIDE SEQUENCE [LARGE SCALE GENOMIC DNA]</scope>
    <source>
        <strain evidence="1">WSP0</strain>
        <tissue evidence="1">Leaf</tissue>
    </source>
</reference>
<gene>
    <name evidence="1" type="ORF">RHGRI_017634</name>
</gene>
<protein>
    <submittedName>
        <fullName evidence="1">Uncharacterized protein</fullName>
    </submittedName>
</protein>
<dbReference type="Proteomes" id="UP000823749">
    <property type="component" value="Chromosome 6"/>
</dbReference>
<organism evidence="1 2">
    <name type="scientific">Rhododendron griersonianum</name>
    <dbReference type="NCBI Taxonomy" id="479676"/>
    <lineage>
        <taxon>Eukaryota</taxon>
        <taxon>Viridiplantae</taxon>
        <taxon>Streptophyta</taxon>
        <taxon>Embryophyta</taxon>
        <taxon>Tracheophyta</taxon>
        <taxon>Spermatophyta</taxon>
        <taxon>Magnoliopsida</taxon>
        <taxon>eudicotyledons</taxon>
        <taxon>Gunneridae</taxon>
        <taxon>Pentapetalae</taxon>
        <taxon>asterids</taxon>
        <taxon>Ericales</taxon>
        <taxon>Ericaceae</taxon>
        <taxon>Ericoideae</taxon>
        <taxon>Rhodoreae</taxon>
        <taxon>Rhododendron</taxon>
    </lineage>
</organism>
<dbReference type="EMBL" id="JACTNZ010000006">
    <property type="protein sequence ID" value="KAG5545219.1"/>
    <property type="molecule type" value="Genomic_DNA"/>
</dbReference>
<accession>A0AAV6JYL6</accession>
<sequence length="76" mass="8949">MPAILALLVPAPINPKEMTAACRIQKYQLHSKRHFKSAQLARYHWIDYLRVRYTEETKSQRNCPSDILLPILQKML</sequence>
<comment type="caution">
    <text evidence="1">The sequence shown here is derived from an EMBL/GenBank/DDBJ whole genome shotgun (WGS) entry which is preliminary data.</text>
</comment>
<proteinExistence type="predicted"/>